<dbReference type="Proteomes" id="UP001500274">
    <property type="component" value="Unassembled WGS sequence"/>
</dbReference>
<feature type="region of interest" description="Disordered" evidence="1">
    <location>
        <begin position="1"/>
        <end position="75"/>
    </location>
</feature>
<comment type="caution">
    <text evidence="2">The sequence shown here is derived from an EMBL/GenBank/DDBJ whole genome shotgun (WGS) entry which is preliminary data.</text>
</comment>
<feature type="compositionally biased region" description="Low complexity" evidence="1">
    <location>
        <begin position="1"/>
        <end position="22"/>
    </location>
</feature>
<organism evidence="2 3">
    <name type="scientific">Microbacterium binotii</name>
    <dbReference type="NCBI Taxonomy" id="462710"/>
    <lineage>
        <taxon>Bacteria</taxon>
        <taxon>Bacillati</taxon>
        <taxon>Actinomycetota</taxon>
        <taxon>Actinomycetes</taxon>
        <taxon>Micrococcales</taxon>
        <taxon>Microbacteriaceae</taxon>
        <taxon>Microbacterium</taxon>
    </lineage>
</organism>
<evidence type="ECO:0000256" key="1">
    <source>
        <dbReference type="SAM" id="MobiDB-lite"/>
    </source>
</evidence>
<gene>
    <name evidence="2" type="ORF">GCM10009862_10630</name>
</gene>
<reference evidence="2 3" key="1">
    <citation type="journal article" date="2019" name="Int. J. Syst. Evol. Microbiol.">
        <title>The Global Catalogue of Microorganisms (GCM) 10K type strain sequencing project: providing services to taxonomists for standard genome sequencing and annotation.</title>
        <authorList>
            <consortium name="The Broad Institute Genomics Platform"/>
            <consortium name="The Broad Institute Genome Sequencing Center for Infectious Disease"/>
            <person name="Wu L."/>
            <person name="Ma J."/>
        </authorList>
    </citation>
    <scope>NUCLEOTIDE SEQUENCE [LARGE SCALE GENOMIC DNA]</scope>
    <source>
        <strain evidence="2 3">JCM 16365</strain>
    </source>
</reference>
<proteinExistence type="predicted"/>
<protein>
    <submittedName>
        <fullName evidence="2">Uncharacterized protein</fullName>
    </submittedName>
</protein>
<sequence length="75" mass="7591">MTNATSHATDAAANATSSGADSVTQVGMAQTVSVPTAKNTAEENVYHHVARTPRPTAGSAAARGDEALTPTRLRA</sequence>
<evidence type="ECO:0000313" key="2">
    <source>
        <dbReference type="EMBL" id="GAA2573608.1"/>
    </source>
</evidence>
<feature type="compositionally biased region" description="Polar residues" evidence="1">
    <location>
        <begin position="23"/>
        <end position="39"/>
    </location>
</feature>
<name>A0ABN3P8A3_9MICO</name>
<evidence type="ECO:0000313" key="3">
    <source>
        <dbReference type="Proteomes" id="UP001500274"/>
    </source>
</evidence>
<keyword evidence="3" id="KW-1185">Reference proteome</keyword>
<dbReference type="EMBL" id="BAAARI010000007">
    <property type="protein sequence ID" value="GAA2573608.1"/>
    <property type="molecule type" value="Genomic_DNA"/>
</dbReference>
<accession>A0ABN3P8A3</accession>